<dbReference type="EMBL" id="JBHRTE010000027">
    <property type="protein sequence ID" value="MFC3167563.1"/>
    <property type="molecule type" value="Genomic_DNA"/>
</dbReference>
<keyword evidence="2" id="KW-1185">Reference proteome</keyword>
<dbReference type="PANTHER" id="PTHR48050">
    <property type="entry name" value="STEROL 3-BETA-GLUCOSYLTRANSFERASE"/>
    <property type="match status" value="1"/>
</dbReference>
<accession>A0ABV7IAG0</accession>
<proteinExistence type="predicted"/>
<dbReference type="Gene3D" id="3.40.50.2000">
    <property type="entry name" value="Glycogen Phosphorylase B"/>
    <property type="match status" value="2"/>
</dbReference>
<evidence type="ECO:0000313" key="2">
    <source>
        <dbReference type="Proteomes" id="UP001595557"/>
    </source>
</evidence>
<dbReference type="InterPro" id="IPR050426">
    <property type="entry name" value="Glycosyltransferase_28"/>
</dbReference>
<dbReference type="Proteomes" id="UP001595557">
    <property type="component" value="Unassembled WGS sequence"/>
</dbReference>
<dbReference type="SUPFAM" id="SSF53756">
    <property type="entry name" value="UDP-Glycosyltransferase/glycogen phosphorylase"/>
    <property type="match status" value="1"/>
</dbReference>
<dbReference type="Pfam" id="PF00201">
    <property type="entry name" value="UDPGT"/>
    <property type="match status" value="1"/>
</dbReference>
<organism evidence="1 2">
    <name type="scientific">Paracoccus fontiphilus</name>
    <dbReference type="NCBI Taxonomy" id="1815556"/>
    <lineage>
        <taxon>Bacteria</taxon>
        <taxon>Pseudomonadati</taxon>
        <taxon>Pseudomonadota</taxon>
        <taxon>Alphaproteobacteria</taxon>
        <taxon>Rhodobacterales</taxon>
        <taxon>Paracoccaceae</taxon>
        <taxon>Paracoccus</taxon>
    </lineage>
</organism>
<reference evidence="2" key="1">
    <citation type="journal article" date="2019" name="Int. J. Syst. Evol. Microbiol.">
        <title>The Global Catalogue of Microorganisms (GCM) 10K type strain sequencing project: providing services to taxonomists for standard genome sequencing and annotation.</title>
        <authorList>
            <consortium name="The Broad Institute Genomics Platform"/>
            <consortium name="The Broad Institute Genome Sequencing Center for Infectious Disease"/>
            <person name="Wu L."/>
            <person name="Ma J."/>
        </authorList>
    </citation>
    <scope>NUCLEOTIDE SEQUENCE [LARGE SCALE GENOMIC DNA]</scope>
    <source>
        <strain evidence="2">KCTC 52239</strain>
    </source>
</reference>
<comment type="caution">
    <text evidence="1">The sequence shown here is derived from an EMBL/GenBank/DDBJ whole genome shotgun (WGS) entry which is preliminary data.</text>
</comment>
<protein>
    <submittedName>
        <fullName evidence="1">Glycosyltransferase</fullName>
    </submittedName>
</protein>
<dbReference type="RefSeq" id="WP_207467746.1">
    <property type="nucleotide sequence ID" value="NZ_JAFNAW010000017.1"/>
</dbReference>
<dbReference type="PANTHER" id="PTHR48050:SF13">
    <property type="entry name" value="STEROL 3-BETA-GLUCOSYLTRANSFERASE UGT80A2"/>
    <property type="match status" value="1"/>
</dbReference>
<gene>
    <name evidence="1" type="ORF">ACFOD7_05825</name>
</gene>
<name>A0ABV7IAG0_9RHOB</name>
<evidence type="ECO:0000313" key="1">
    <source>
        <dbReference type="EMBL" id="MFC3167563.1"/>
    </source>
</evidence>
<dbReference type="InterPro" id="IPR002213">
    <property type="entry name" value="UDP_glucos_trans"/>
</dbReference>
<dbReference type="CDD" id="cd03784">
    <property type="entry name" value="GT1_Gtf-like"/>
    <property type="match status" value="1"/>
</dbReference>
<sequence length="404" mass="43034">MRAVLITPPLPSHLRAFEALARELTCRGHGATILTEPGVALQGGVAQATLPGLPARPQPRRLLAEIVAGARRTDRMCRDAQAVLRELSPDVILGDQMEPASGLLARALGVPLVSVACAVPMDPEPGIPLPFLGWPHDITAEGLRRNAGGERVADLLMTPQSRVIRRWAGAWNLGDIRRLQDCLSRDLTLSQMAPGFDYPRPADGGHILQLGPFRRGQAAEAFPADIQPEPGRPLIYASLGTLQGHRAGLLSRIALACRRAGAQVLVSHAGCLTDEQARAIPADWVRAFVPQQAVLERADLCVTHAGLNTALECLNAGLPMLALPLTHDQPGVGARIARCGAGLRLQPWQRGTARIAAAVGTVLNDPGYRDRARHFAAEARTWGGAASAVDAIEALVTPRRHATV</sequence>